<dbReference type="NCBIfam" id="TIGR02937">
    <property type="entry name" value="sigma70-ECF"/>
    <property type="match status" value="1"/>
</dbReference>
<comment type="caution">
    <text evidence="8">The sequence shown here is derived from an EMBL/GenBank/DDBJ whole genome shotgun (WGS) entry which is preliminary data.</text>
</comment>
<dbReference type="Pfam" id="PF08281">
    <property type="entry name" value="Sigma70_r4_2"/>
    <property type="match status" value="1"/>
</dbReference>
<feature type="domain" description="RNA polymerase sigma-70 region 2" evidence="6">
    <location>
        <begin position="26"/>
        <end position="94"/>
    </location>
</feature>
<dbReference type="InterPro" id="IPR013324">
    <property type="entry name" value="RNA_pol_sigma_r3/r4-like"/>
</dbReference>
<protein>
    <submittedName>
        <fullName evidence="8">Sigma-70 family RNA polymerase sigma factor</fullName>
    </submittedName>
</protein>
<keyword evidence="3" id="KW-0731">Sigma factor</keyword>
<dbReference type="InterPro" id="IPR013249">
    <property type="entry name" value="RNA_pol_sigma70_r4_t2"/>
</dbReference>
<evidence type="ECO:0000256" key="4">
    <source>
        <dbReference type="ARBA" id="ARBA00023125"/>
    </source>
</evidence>
<evidence type="ECO:0000313" key="8">
    <source>
        <dbReference type="EMBL" id="MDO7876863.1"/>
    </source>
</evidence>
<dbReference type="EMBL" id="JAUQSY010000014">
    <property type="protein sequence ID" value="MDO7876863.1"/>
    <property type="molecule type" value="Genomic_DNA"/>
</dbReference>
<reference evidence="8" key="1">
    <citation type="submission" date="2023-07" db="EMBL/GenBank/DDBJ databases">
        <authorList>
            <person name="Kim M.K."/>
        </authorList>
    </citation>
    <scope>NUCLEOTIDE SEQUENCE</scope>
    <source>
        <strain evidence="8">ASUV-10-1</strain>
    </source>
</reference>
<keyword evidence="2" id="KW-0805">Transcription regulation</keyword>
<proteinExistence type="inferred from homology"/>
<dbReference type="Gene3D" id="1.10.10.10">
    <property type="entry name" value="Winged helix-like DNA-binding domain superfamily/Winged helix DNA-binding domain"/>
    <property type="match status" value="1"/>
</dbReference>
<gene>
    <name evidence="8" type="ORF">Q5H93_19110</name>
</gene>
<dbReference type="SUPFAM" id="SSF88946">
    <property type="entry name" value="Sigma2 domain of RNA polymerase sigma factors"/>
    <property type="match status" value="1"/>
</dbReference>
<dbReference type="Proteomes" id="UP001176429">
    <property type="component" value="Unassembled WGS sequence"/>
</dbReference>
<dbReference type="InterPro" id="IPR039425">
    <property type="entry name" value="RNA_pol_sigma-70-like"/>
</dbReference>
<evidence type="ECO:0000259" key="7">
    <source>
        <dbReference type="Pfam" id="PF08281"/>
    </source>
</evidence>
<name>A0ABT9BGS1_9BACT</name>
<dbReference type="InterPro" id="IPR036388">
    <property type="entry name" value="WH-like_DNA-bd_sf"/>
</dbReference>
<evidence type="ECO:0000313" key="9">
    <source>
        <dbReference type="Proteomes" id="UP001176429"/>
    </source>
</evidence>
<dbReference type="CDD" id="cd06171">
    <property type="entry name" value="Sigma70_r4"/>
    <property type="match status" value="1"/>
</dbReference>
<accession>A0ABT9BGS1</accession>
<sequence>MDRMLPSDSQLIALYLSGQESAFAQLLERHRSRVFTTILLIVRDEDLAEDLLQDTFIKAIHTLKGGRYNEENKFGPWICRIAHNMAIDAYRRHKARPHDSIDDNAPLLNSLSITDENPDDLLAREETYARLRELIEELPAPQKEVLLMRHFGDMTFQEIADATGVSINTALGRMRYALVNLRKKIAANSRLYDTNLTLFDPPAVRLQRIAS</sequence>
<keyword evidence="4" id="KW-0238">DNA-binding</keyword>
<comment type="similarity">
    <text evidence="1">Belongs to the sigma-70 factor family. ECF subfamily.</text>
</comment>
<evidence type="ECO:0000256" key="5">
    <source>
        <dbReference type="ARBA" id="ARBA00023163"/>
    </source>
</evidence>
<dbReference type="InterPro" id="IPR014284">
    <property type="entry name" value="RNA_pol_sigma-70_dom"/>
</dbReference>
<feature type="domain" description="RNA polymerase sigma factor 70 region 4 type 2" evidence="7">
    <location>
        <begin position="130"/>
        <end position="169"/>
    </location>
</feature>
<dbReference type="RefSeq" id="WP_305008252.1">
    <property type="nucleotide sequence ID" value="NZ_JAUQSY010000014.1"/>
</dbReference>
<keyword evidence="9" id="KW-1185">Reference proteome</keyword>
<dbReference type="PANTHER" id="PTHR43133:SF8">
    <property type="entry name" value="RNA POLYMERASE SIGMA FACTOR HI_1459-RELATED"/>
    <property type="match status" value="1"/>
</dbReference>
<dbReference type="InterPro" id="IPR007627">
    <property type="entry name" value="RNA_pol_sigma70_r2"/>
</dbReference>
<evidence type="ECO:0000256" key="2">
    <source>
        <dbReference type="ARBA" id="ARBA00023015"/>
    </source>
</evidence>
<dbReference type="InterPro" id="IPR013325">
    <property type="entry name" value="RNA_pol_sigma_r2"/>
</dbReference>
<evidence type="ECO:0000259" key="6">
    <source>
        <dbReference type="Pfam" id="PF04542"/>
    </source>
</evidence>
<dbReference type="Gene3D" id="1.10.1740.10">
    <property type="match status" value="1"/>
</dbReference>
<dbReference type="SUPFAM" id="SSF88659">
    <property type="entry name" value="Sigma3 and sigma4 domains of RNA polymerase sigma factors"/>
    <property type="match status" value="1"/>
</dbReference>
<dbReference type="Pfam" id="PF04542">
    <property type="entry name" value="Sigma70_r2"/>
    <property type="match status" value="1"/>
</dbReference>
<organism evidence="8 9">
    <name type="scientific">Hymenobacter aranciens</name>
    <dbReference type="NCBI Taxonomy" id="3063996"/>
    <lineage>
        <taxon>Bacteria</taxon>
        <taxon>Pseudomonadati</taxon>
        <taxon>Bacteroidota</taxon>
        <taxon>Cytophagia</taxon>
        <taxon>Cytophagales</taxon>
        <taxon>Hymenobacteraceae</taxon>
        <taxon>Hymenobacter</taxon>
    </lineage>
</organism>
<evidence type="ECO:0000256" key="3">
    <source>
        <dbReference type="ARBA" id="ARBA00023082"/>
    </source>
</evidence>
<keyword evidence="5" id="KW-0804">Transcription</keyword>
<dbReference type="PANTHER" id="PTHR43133">
    <property type="entry name" value="RNA POLYMERASE ECF-TYPE SIGMA FACTO"/>
    <property type="match status" value="1"/>
</dbReference>
<evidence type="ECO:0000256" key="1">
    <source>
        <dbReference type="ARBA" id="ARBA00010641"/>
    </source>
</evidence>